<protein>
    <submittedName>
        <fullName evidence="1">Ribosomal protein L32</fullName>
    </submittedName>
</protein>
<accession>A0A8B0JSG8</accession>
<evidence type="ECO:0000313" key="1">
    <source>
        <dbReference type="EMBL" id="QTV20496.1"/>
    </source>
</evidence>
<keyword evidence="1" id="KW-0687">Ribonucleoprotein</keyword>
<keyword evidence="1" id="KW-0934">Plastid</keyword>
<dbReference type="AlphaFoldDB" id="A0A8B0JSG8"/>
<organism evidence="1">
    <name type="scientific">Bistorta vivipara</name>
    <dbReference type="NCBI Taxonomy" id="371026"/>
    <lineage>
        <taxon>Eukaryota</taxon>
        <taxon>Viridiplantae</taxon>
        <taxon>Streptophyta</taxon>
        <taxon>Embryophyta</taxon>
        <taxon>Tracheophyta</taxon>
        <taxon>Spermatophyta</taxon>
        <taxon>Magnoliopsida</taxon>
        <taxon>eudicotyledons</taxon>
        <taxon>Gunneridae</taxon>
        <taxon>Pentapetalae</taxon>
        <taxon>Caryophyllales</taxon>
        <taxon>Polygonaceae</taxon>
        <taxon>Polygonoideae</taxon>
        <taxon>Persicarieae</taxon>
        <taxon>Bistorta</taxon>
    </lineage>
</organism>
<keyword evidence="1" id="KW-0689">Ribosomal protein</keyword>
<dbReference type="RefSeq" id="YP_010250162.1">
    <property type="nucleotide sequence ID" value="NC_060351.1"/>
</dbReference>
<proteinExistence type="predicted"/>
<dbReference type="GO" id="GO:0005840">
    <property type="term" value="C:ribosome"/>
    <property type="evidence" value="ECO:0007669"/>
    <property type="project" value="UniProtKB-KW"/>
</dbReference>
<sequence>MIYIYNLNAFFRFFCCMNINSKGNFVEVFLSQIYSYCSKILLLIFRIKKLFELPVEIDFANEKAFNAAEYPFLFQKFLRISFLEIEVRFFGTAILKEIFIVIVGCERHLLFKAKESFFPIFLFSYRL</sequence>
<geneLocation type="chloroplast" evidence="1"/>
<name>A0A8B0JSG8_9CARY</name>
<dbReference type="GeneID" id="70590329"/>
<dbReference type="EMBL" id="MT066039">
    <property type="protein sequence ID" value="QTV20496.1"/>
    <property type="molecule type" value="Genomic_DNA"/>
</dbReference>
<keyword evidence="1" id="KW-0150">Chloroplast</keyword>
<gene>
    <name evidence="1" type="primary">rpl32</name>
</gene>
<reference evidence="1" key="1">
    <citation type="submission" date="2020-02" db="EMBL/GenBank/DDBJ databases">
        <title>The complete chloroplast genome sequence of Polygonum viviparum.</title>
        <authorList>
            <person name="Zhang Z."/>
        </authorList>
    </citation>
    <scope>NUCLEOTIDE SEQUENCE</scope>
</reference>